<dbReference type="Proteomes" id="UP000828048">
    <property type="component" value="Chromosome 11"/>
</dbReference>
<sequence length="190" mass="21101">MGKKKNNNQGQNNNNNNDEQKQQQPQPQQQKKKNENSEGGGGKKDDGLTSAVLKVVWGCKCEGCVNKVRKMVRGIEGVESVKGGAELTKLTVSGKIDPVKLRDVVEQKTKRKVQLVSPLPKKDNKEKDGGGEGEKKAEGKPEKKPDDKKSKEHGGDQWYEFDDNRVSPVGEHQIKSSAAYVLFYRRKADV</sequence>
<organism evidence="1 2">
    <name type="scientific">Vaccinium darrowii</name>
    <dbReference type="NCBI Taxonomy" id="229202"/>
    <lineage>
        <taxon>Eukaryota</taxon>
        <taxon>Viridiplantae</taxon>
        <taxon>Streptophyta</taxon>
        <taxon>Embryophyta</taxon>
        <taxon>Tracheophyta</taxon>
        <taxon>Spermatophyta</taxon>
        <taxon>Magnoliopsida</taxon>
        <taxon>eudicotyledons</taxon>
        <taxon>Gunneridae</taxon>
        <taxon>Pentapetalae</taxon>
        <taxon>asterids</taxon>
        <taxon>Ericales</taxon>
        <taxon>Ericaceae</taxon>
        <taxon>Vaccinioideae</taxon>
        <taxon>Vaccinieae</taxon>
        <taxon>Vaccinium</taxon>
    </lineage>
</organism>
<protein>
    <submittedName>
        <fullName evidence="1">Uncharacterized protein</fullName>
    </submittedName>
</protein>
<comment type="caution">
    <text evidence="1">The sequence shown here is derived from an EMBL/GenBank/DDBJ whole genome shotgun (WGS) entry which is preliminary data.</text>
</comment>
<gene>
    <name evidence="1" type="ORF">Vadar_005745</name>
</gene>
<name>A0ACB7YKM6_9ERIC</name>
<reference evidence="1 2" key="1">
    <citation type="journal article" date="2021" name="Hortic Res">
        <title>High-quality reference genome and annotation aids understanding of berry development for evergreen blueberry (Vaccinium darrowii).</title>
        <authorList>
            <person name="Yu J."/>
            <person name="Hulse-Kemp A.M."/>
            <person name="Babiker E."/>
            <person name="Staton M."/>
        </authorList>
    </citation>
    <scope>NUCLEOTIDE SEQUENCE [LARGE SCALE GENOMIC DNA]</scope>
    <source>
        <strain evidence="2">cv. NJ 8807/NJ 8810</strain>
        <tissue evidence="1">Young leaf</tissue>
    </source>
</reference>
<evidence type="ECO:0000313" key="2">
    <source>
        <dbReference type="Proteomes" id="UP000828048"/>
    </source>
</evidence>
<keyword evidence="2" id="KW-1185">Reference proteome</keyword>
<evidence type="ECO:0000313" key="1">
    <source>
        <dbReference type="EMBL" id="KAH7853709.1"/>
    </source>
</evidence>
<accession>A0ACB7YKM6</accession>
<proteinExistence type="predicted"/>
<dbReference type="EMBL" id="CM037161">
    <property type="protein sequence ID" value="KAH7853709.1"/>
    <property type="molecule type" value="Genomic_DNA"/>
</dbReference>